<dbReference type="InterPro" id="IPR001647">
    <property type="entry name" value="HTH_TetR"/>
</dbReference>
<evidence type="ECO:0000256" key="2">
    <source>
        <dbReference type="ARBA" id="ARBA00023125"/>
    </source>
</evidence>
<dbReference type="PROSITE" id="PS50977">
    <property type="entry name" value="HTH_TETR_2"/>
    <property type="match status" value="1"/>
</dbReference>
<dbReference type="InterPro" id="IPR009057">
    <property type="entry name" value="Homeodomain-like_sf"/>
</dbReference>
<evidence type="ECO:0000259" key="5">
    <source>
        <dbReference type="PROSITE" id="PS50977"/>
    </source>
</evidence>
<dbReference type="PANTHER" id="PTHR30055">
    <property type="entry name" value="HTH-TYPE TRANSCRIPTIONAL REGULATOR RUTR"/>
    <property type="match status" value="1"/>
</dbReference>
<feature type="domain" description="HTH tetR-type" evidence="5">
    <location>
        <begin position="10"/>
        <end position="70"/>
    </location>
</feature>
<dbReference type="PANTHER" id="PTHR30055:SF234">
    <property type="entry name" value="HTH-TYPE TRANSCRIPTIONAL REGULATOR BETI"/>
    <property type="match status" value="1"/>
</dbReference>
<feature type="DNA-binding region" description="H-T-H motif" evidence="4">
    <location>
        <begin position="33"/>
        <end position="52"/>
    </location>
</feature>
<dbReference type="Gene3D" id="1.10.357.10">
    <property type="entry name" value="Tetracycline Repressor, domain 2"/>
    <property type="match status" value="1"/>
</dbReference>
<keyword evidence="7" id="KW-1185">Reference proteome</keyword>
<dbReference type="InterPro" id="IPR023772">
    <property type="entry name" value="DNA-bd_HTH_TetR-type_CS"/>
</dbReference>
<dbReference type="EMBL" id="BAAAQK010000025">
    <property type="protein sequence ID" value="GAA1870305.1"/>
    <property type="molecule type" value="Genomic_DNA"/>
</dbReference>
<reference evidence="6 7" key="1">
    <citation type="journal article" date="2019" name="Int. J. Syst. Evol. Microbiol.">
        <title>The Global Catalogue of Microorganisms (GCM) 10K type strain sequencing project: providing services to taxonomists for standard genome sequencing and annotation.</title>
        <authorList>
            <consortium name="The Broad Institute Genomics Platform"/>
            <consortium name="The Broad Institute Genome Sequencing Center for Infectious Disease"/>
            <person name="Wu L."/>
            <person name="Ma J."/>
        </authorList>
    </citation>
    <scope>NUCLEOTIDE SEQUENCE [LARGE SCALE GENOMIC DNA]</scope>
    <source>
        <strain evidence="6 7">JCM 16009</strain>
    </source>
</reference>
<evidence type="ECO:0000256" key="3">
    <source>
        <dbReference type="ARBA" id="ARBA00023163"/>
    </source>
</evidence>
<proteinExistence type="predicted"/>
<evidence type="ECO:0000256" key="4">
    <source>
        <dbReference type="PROSITE-ProRule" id="PRU00335"/>
    </source>
</evidence>
<protein>
    <recommendedName>
        <fullName evidence="5">HTH tetR-type domain-containing protein</fullName>
    </recommendedName>
</protein>
<dbReference type="PROSITE" id="PS01081">
    <property type="entry name" value="HTH_TETR_1"/>
    <property type="match status" value="1"/>
</dbReference>
<evidence type="ECO:0000313" key="6">
    <source>
        <dbReference type="EMBL" id="GAA1870305.1"/>
    </source>
</evidence>
<organism evidence="6 7">
    <name type="scientific">Pseudonocardia ailaonensis</name>
    <dbReference type="NCBI Taxonomy" id="367279"/>
    <lineage>
        <taxon>Bacteria</taxon>
        <taxon>Bacillati</taxon>
        <taxon>Actinomycetota</taxon>
        <taxon>Actinomycetes</taxon>
        <taxon>Pseudonocardiales</taxon>
        <taxon>Pseudonocardiaceae</taxon>
        <taxon>Pseudonocardia</taxon>
    </lineage>
</organism>
<sequence>MPTLRERKRERTRQAILDAAVALFERDGYEATTVADIAAAADIGTRTFFGYFASKEDLLFPGGDERVAAAVTAITERGPADRPADVLIRALRTVDAAGHGFVDRQAAVRRQVMRSVPAVHAAALMRQLEAQREIAGHLAAAYPDELDDVTASALVGAFIGAVTGAADALARHPDREDGRAAFLDATDRALRPWMR</sequence>
<dbReference type="InterPro" id="IPR050109">
    <property type="entry name" value="HTH-type_TetR-like_transc_reg"/>
</dbReference>
<dbReference type="RefSeq" id="WP_344424296.1">
    <property type="nucleotide sequence ID" value="NZ_BAAAQK010000025.1"/>
</dbReference>
<gene>
    <name evidence="6" type="ORF">GCM10009836_58640</name>
</gene>
<accession>A0ABN2NI61</accession>
<dbReference type="Gene3D" id="1.10.10.60">
    <property type="entry name" value="Homeodomain-like"/>
    <property type="match status" value="1"/>
</dbReference>
<comment type="caution">
    <text evidence="6">The sequence shown here is derived from an EMBL/GenBank/DDBJ whole genome shotgun (WGS) entry which is preliminary data.</text>
</comment>
<keyword evidence="3" id="KW-0804">Transcription</keyword>
<dbReference type="SUPFAM" id="SSF46689">
    <property type="entry name" value="Homeodomain-like"/>
    <property type="match status" value="1"/>
</dbReference>
<keyword evidence="1" id="KW-0805">Transcription regulation</keyword>
<dbReference type="PRINTS" id="PR00455">
    <property type="entry name" value="HTHTETR"/>
</dbReference>
<name>A0ABN2NI61_9PSEU</name>
<keyword evidence="2 4" id="KW-0238">DNA-binding</keyword>
<evidence type="ECO:0000256" key="1">
    <source>
        <dbReference type="ARBA" id="ARBA00023015"/>
    </source>
</evidence>
<evidence type="ECO:0000313" key="7">
    <source>
        <dbReference type="Proteomes" id="UP001500449"/>
    </source>
</evidence>
<dbReference type="Pfam" id="PF00440">
    <property type="entry name" value="TetR_N"/>
    <property type="match status" value="1"/>
</dbReference>
<dbReference type="Proteomes" id="UP001500449">
    <property type="component" value="Unassembled WGS sequence"/>
</dbReference>